<evidence type="ECO:0000256" key="2">
    <source>
        <dbReference type="PROSITE-ProRule" id="PRU00169"/>
    </source>
</evidence>
<dbReference type="EMBL" id="CP035807">
    <property type="protein sequence ID" value="QEN04530.1"/>
    <property type="molecule type" value="Genomic_DNA"/>
</dbReference>
<keyword evidence="5" id="KW-1185">Reference proteome</keyword>
<proteinExistence type="predicted"/>
<dbReference type="PANTHER" id="PTHR44591:SF25">
    <property type="entry name" value="CHEMOTAXIS TWO-COMPONENT RESPONSE REGULATOR"/>
    <property type="match status" value="1"/>
</dbReference>
<accession>A0A5C1QBT0</accession>
<dbReference type="InterPro" id="IPR011006">
    <property type="entry name" value="CheY-like_superfamily"/>
</dbReference>
<dbReference type="AlphaFoldDB" id="A0A5C1QBT0"/>
<feature type="domain" description="Response regulatory" evidence="3">
    <location>
        <begin position="3"/>
        <end position="121"/>
    </location>
</feature>
<dbReference type="RefSeq" id="WP_149567777.1">
    <property type="nucleotide sequence ID" value="NZ_CP035807.1"/>
</dbReference>
<reference evidence="4 5" key="1">
    <citation type="submission" date="2019-02" db="EMBL/GenBank/DDBJ databases">
        <authorList>
            <person name="Fomenkov A."/>
            <person name="Dubinina G."/>
            <person name="Grabovich M."/>
            <person name="Vincze T."/>
            <person name="Roberts R.J."/>
        </authorList>
    </citation>
    <scope>NUCLEOTIDE SEQUENCE [LARGE SCALE GENOMIC DNA]</scope>
    <source>
        <strain evidence="4 5">P</strain>
    </source>
</reference>
<feature type="modified residue" description="4-aspartylphosphate" evidence="2">
    <location>
        <position position="54"/>
    </location>
</feature>
<keyword evidence="1 2" id="KW-0597">Phosphoprotein</keyword>
<dbReference type="SUPFAM" id="SSF52172">
    <property type="entry name" value="CheY-like"/>
    <property type="match status" value="1"/>
</dbReference>
<evidence type="ECO:0000313" key="4">
    <source>
        <dbReference type="EMBL" id="QEN04530.1"/>
    </source>
</evidence>
<dbReference type="Pfam" id="PF00072">
    <property type="entry name" value="Response_reg"/>
    <property type="match status" value="1"/>
</dbReference>
<name>A0A5C1QBT0_9SPIO</name>
<dbReference type="PROSITE" id="PS50110">
    <property type="entry name" value="RESPONSE_REGULATORY"/>
    <property type="match status" value="1"/>
</dbReference>
<evidence type="ECO:0000256" key="1">
    <source>
        <dbReference type="ARBA" id="ARBA00022553"/>
    </source>
</evidence>
<protein>
    <submittedName>
        <fullName evidence="4">Response regulator</fullName>
    </submittedName>
</protein>
<evidence type="ECO:0000313" key="5">
    <source>
        <dbReference type="Proteomes" id="UP000323824"/>
    </source>
</evidence>
<dbReference type="KEGG" id="sper:EW093_07390"/>
<evidence type="ECO:0000259" key="3">
    <source>
        <dbReference type="PROSITE" id="PS50110"/>
    </source>
</evidence>
<organism evidence="4 5">
    <name type="scientific">Thiospirochaeta perfilievii</name>
    <dbReference type="NCBI Taxonomy" id="252967"/>
    <lineage>
        <taxon>Bacteria</taxon>
        <taxon>Pseudomonadati</taxon>
        <taxon>Spirochaetota</taxon>
        <taxon>Spirochaetia</taxon>
        <taxon>Spirochaetales</taxon>
        <taxon>Spirochaetaceae</taxon>
        <taxon>Thiospirochaeta</taxon>
    </lineage>
</organism>
<dbReference type="PANTHER" id="PTHR44591">
    <property type="entry name" value="STRESS RESPONSE REGULATOR PROTEIN 1"/>
    <property type="match status" value="1"/>
</dbReference>
<sequence length="122" mass="13650">MKTIFAVDDSATARASIQYTLKREGFNVELAVDGVDALNKISKYSGDIDVFLFDVNMPNMDGITLIKEVRKLNNHKFTPILFLTTESQESKKMEGKAAGASGWIVKPFEPDVFVNIIKRFTT</sequence>
<dbReference type="SMART" id="SM00448">
    <property type="entry name" value="REC"/>
    <property type="match status" value="1"/>
</dbReference>
<reference evidence="4 5" key="2">
    <citation type="submission" date="2019-09" db="EMBL/GenBank/DDBJ databases">
        <title>Complete Genome Sequence and Methylome Analysis of free living Spirochaetas.</title>
        <authorList>
            <person name="Leshcheva N."/>
            <person name="Mikheeva N."/>
        </authorList>
    </citation>
    <scope>NUCLEOTIDE SEQUENCE [LARGE SCALE GENOMIC DNA]</scope>
    <source>
        <strain evidence="4 5">P</strain>
    </source>
</reference>
<dbReference type="InterPro" id="IPR050595">
    <property type="entry name" value="Bact_response_regulator"/>
</dbReference>
<dbReference type="OrthoDB" id="9797769at2"/>
<dbReference type="Gene3D" id="3.40.50.2300">
    <property type="match status" value="1"/>
</dbReference>
<dbReference type="Proteomes" id="UP000323824">
    <property type="component" value="Chromosome"/>
</dbReference>
<gene>
    <name evidence="4" type="ORF">EW093_07390</name>
</gene>
<dbReference type="GO" id="GO:0000160">
    <property type="term" value="P:phosphorelay signal transduction system"/>
    <property type="evidence" value="ECO:0007669"/>
    <property type="project" value="InterPro"/>
</dbReference>
<dbReference type="InterPro" id="IPR001789">
    <property type="entry name" value="Sig_transdc_resp-reg_receiver"/>
</dbReference>